<sequence>MRSSLLYSLPLASAAVAVDQSWSYEPDKTADWYQGHSQELPKVAPEITTVEAGKSYVVKLDCVGCPFRVRQKYELVETWQEHPQDSSLLLNFTISEDPLGIFLDDKDISILPPRPPPITAFQIPGNTSQEIMSKMVDQNMMSHDAWNLGTKYGTFELEYEHALLATPRYGEQYLQFDVTRIHMRSTHNPGSYSMDRDGQKMVQLLLVQDMSNDKLELTIKDIQVIERQDRQDPIKMDCGKYAIITRKFNPLEWDYYGKFGTAERAWHQILWDTLKFIDRNGLIIIIVSLVAGIYSLVRWVMGRNKRQFAAQPTEDAEVGLLQADYTDAPPEYTDTLIAQEQKGEEGKGEGR</sequence>
<feature type="transmembrane region" description="Helical" evidence="1">
    <location>
        <begin position="282"/>
        <end position="301"/>
    </location>
</feature>
<keyword evidence="1" id="KW-0472">Membrane</keyword>
<dbReference type="Proteomes" id="UP000799324">
    <property type="component" value="Unassembled WGS sequence"/>
</dbReference>
<gene>
    <name evidence="3" type="ORF">K491DRAFT_681406</name>
</gene>
<evidence type="ECO:0000256" key="1">
    <source>
        <dbReference type="SAM" id="Phobius"/>
    </source>
</evidence>
<evidence type="ECO:0000256" key="2">
    <source>
        <dbReference type="SAM" id="SignalP"/>
    </source>
</evidence>
<dbReference type="EMBL" id="MU004403">
    <property type="protein sequence ID" value="KAF2652397.1"/>
    <property type="molecule type" value="Genomic_DNA"/>
</dbReference>
<keyword evidence="4" id="KW-1185">Reference proteome</keyword>
<evidence type="ECO:0000313" key="4">
    <source>
        <dbReference type="Proteomes" id="UP000799324"/>
    </source>
</evidence>
<keyword evidence="1" id="KW-1133">Transmembrane helix</keyword>
<organism evidence="3 4">
    <name type="scientific">Lophiostoma macrostomum CBS 122681</name>
    <dbReference type="NCBI Taxonomy" id="1314788"/>
    <lineage>
        <taxon>Eukaryota</taxon>
        <taxon>Fungi</taxon>
        <taxon>Dikarya</taxon>
        <taxon>Ascomycota</taxon>
        <taxon>Pezizomycotina</taxon>
        <taxon>Dothideomycetes</taxon>
        <taxon>Pleosporomycetidae</taxon>
        <taxon>Pleosporales</taxon>
        <taxon>Lophiostomataceae</taxon>
        <taxon>Lophiostoma</taxon>
    </lineage>
</organism>
<dbReference type="AlphaFoldDB" id="A0A6A6SZC9"/>
<accession>A0A6A6SZC9</accession>
<dbReference type="OrthoDB" id="5409353at2759"/>
<protein>
    <submittedName>
        <fullName evidence="3">Uncharacterized protein</fullName>
    </submittedName>
</protein>
<keyword evidence="1" id="KW-0812">Transmembrane</keyword>
<name>A0A6A6SZC9_9PLEO</name>
<feature type="chain" id="PRO_5025524959" evidence="2">
    <location>
        <begin position="24"/>
        <end position="351"/>
    </location>
</feature>
<proteinExistence type="predicted"/>
<feature type="signal peptide" evidence="2">
    <location>
        <begin position="1"/>
        <end position="23"/>
    </location>
</feature>
<reference evidence="3" key="1">
    <citation type="journal article" date="2020" name="Stud. Mycol.">
        <title>101 Dothideomycetes genomes: a test case for predicting lifestyles and emergence of pathogens.</title>
        <authorList>
            <person name="Haridas S."/>
            <person name="Albert R."/>
            <person name="Binder M."/>
            <person name="Bloem J."/>
            <person name="Labutti K."/>
            <person name="Salamov A."/>
            <person name="Andreopoulos B."/>
            <person name="Baker S."/>
            <person name="Barry K."/>
            <person name="Bills G."/>
            <person name="Bluhm B."/>
            <person name="Cannon C."/>
            <person name="Castanera R."/>
            <person name="Culley D."/>
            <person name="Daum C."/>
            <person name="Ezra D."/>
            <person name="Gonzalez J."/>
            <person name="Henrissat B."/>
            <person name="Kuo A."/>
            <person name="Liang C."/>
            <person name="Lipzen A."/>
            <person name="Lutzoni F."/>
            <person name="Magnuson J."/>
            <person name="Mondo S."/>
            <person name="Nolan M."/>
            <person name="Ohm R."/>
            <person name="Pangilinan J."/>
            <person name="Park H.-J."/>
            <person name="Ramirez L."/>
            <person name="Alfaro M."/>
            <person name="Sun H."/>
            <person name="Tritt A."/>
            <person name="Yoshinaga Y."/>
            <person name="Zwiers L.-H."/>
            <person name="Turgeon B."/>
            <person name="Goodwin S."/>
            <person name="Spatafora J."/>
            <person name="Crous P."/>
            <person name="Grigoriev I."/>
        </authorList>
    </citation>
    <scope>NUCLEOTIDE SEQUENCE</scope>
    <source>
        <strain evidence="3">CBS 122681</strain>
    </source>
</reference>
<evidence type="ECO:0000313" key="3">
    <source>
        <dbReference type="EMBL" id="KAF2652397.1"/>
    </source>
</evidence>
<keyword evidence="2" id="KW-0732">Signal</keyword>